<evidence type="ECO:0000313" key="5">
    <source>
        <dbReference type="Proteomes" id="UP001152797"/>
    </source>
</evidence>
<keyword evidence="5" id="KW-1185">Reference proteome</keyword>
<dbReference type="OrthoDB" id="10672583at2759"/>
<dbReference type="AlphaFoldDB" id="A0A9P1GEH7"/>
<proteinExistence type="predicted"/>
<keyword evidence="1" id="KW-0175">Coiled coil</keyword>
<dbReference type="EMBL" id="CAMXCT030004802">
    <property type="protein sequence ID" value="CAL4797732.1"/>
    <property type="molecule type" value="Genomic_DNA"/>
</dbReference>
<protein>
    <submittedName>
        <fullName evidence="3">Uncharacterized protein</fullName>
    </submittedName>
</protein>
<evidence type="ECO:0000256" key="2">
    <source>
        <dbReference type="SAM" id="MobiDB-lite"/>
    </source>
</evidence>
<dbReference type="EMBL" id="CAMXCT020004802">
    <property type="protein sequence ID" value="CAL1163795.1"/>
    <property type="molecule type" value="Genomic_DNA"/>
</dbReference>
<organism evidence="3">
    <name type="scientific">Cladocopium goreaui</name>
    <dbReference type="NCBI Taxonomy" id="2562237"/>
    <lineage>
        <taxon>Eukaryota</taxon>
        <taxon>Sar</taxon>
        <taxon>Alveolata</taxon>
        <taxon>Dinophyceae</taxon>
        <taxon>Suessiales</taxon>
        <taxon>Symbiodiniaceae</taxon>
        <taxon>Cladocopium</taxon>
    </lineage>
</organism>
<reference evidence="4" key="2">
    <citation type="submission" date="2024-04" db="EMBL/GenBank/DDBJ databases">
        <authorList>
            <person name="Chen Y."/>
            <person name="Shah S."/>
            <person name="Dougan E. K."/>
            <person name="Thang M."/>
            <person name="Chan C."/>
        </authorList>
    </citation>
    <scope>NUCLEOTIDE SEQUENCE [LARGE SCALE GENOMIC DNA]</scope>
</reference>
<evidence type="ECO:0000313" key="3">
    <source>
        <dbReference type="EMBL" id="CAI4010420.1"/>
    </source>
</evidence>
<dbReference type="Proteomes" id="UP001152797">
    <property type="component" value="Unassembled WGS sequence"/>
</dbReference>
<evidence type="ECO:0000256" key="1">
    <source>
        <dbReference type="SAM" id="Coils"/>
    </source>
</evidence>
<feature type="region of interest" description="Disordered" evidence="2">
    <location>
        <begin position="130"/>
        <end position="153"/>
    </location>
</feature>
<accession>A0A9P1GEH7</accession>
<feature type="coiled-coil region" evidence="1">
    <location>
        <begin position="277"/>
        <end position="304"/>
    </location>
</feature>
<reference evidence="3" key="1">
    <citation type="submission" date="2022-10" db="EMBL/GenBank/DDBJ databases">
        <authorList>
            <person name="Chen Y."/>
            <person name="Dougan E. K."/>
            <person name="Chan C."/>
            <person name="Rhodes N."/>
            <person name="Thang M."/>
        </authorList>
    </citation>
    <scope>NUCLEOTIDE SEQUENCE</scope>
</reference>
<evidence type="ECO:0000313" key="4">
    <source>
        <dbReference type="EMBL" id="CAL1163795.1"/>
    </source>
</evidence>
<gene>
    <name evidence="3" type="ORF">C1SCF055_LOCUS35690</name>
</gene>
<name>A0A9P1GEH7_9DINO</name>
<sequence length="593" mass="67969">MLVILSNHFSWPVQATFIKVVTIDVENRQQVKVKVKAQWATEDKMRDTLKMTPQRIKAIKEYCEAHPNHTKWDKYESKTQYWVEDDIEAEWESLRAKSTRETSQYETEQSAEDVLMCASAPVALDMSEVRDVQSGLPSSGSGGPSPGDSQRHGKEQILPQIQKNQKEVKSKYEAIPDDSQNSTHKAFIMKLGDLSDNLEKKQSEINNVYSSGAVEGYDDAAQESVTMEARSKSIPIPKAKAATGKAKAKAKAPASRLKRFARSAVEEAKEMGAWHVSAAIQRACNLTEENLKNAERDLHSLFRRYELAIPVNLSCMRFGLLYLHYISLETWFRFLLADYPHLLLGGFNTGDPRSGVLLESFWEAYRVAHGDHFVFREHPRDLKRCVPFYWHLDEGTGLRKSAVLVFNMQTAFGSETASLFEKKFTDGSGRSDAEIKQYMLESQFHNQRGSSLLSRFLYTIIPKRWYTKKFDFVYDKVLDRLATETARLACEGVRGMYPICLGVKGDAPALAKAAHYFRSFMTLELCHYLYPIGSMYAIYGNIYHQYIPPMLYSIYTIHGSYGYLWLYNLFIWDFSRVSYLILRVTFSHTKQNK</sequence>
<comment type="caution">
    <text evidence="3">The sequence shown here is derived from an EMBL/GenBank/DDBJ whole genome shotgun (WGS) entry which is preliminary data.</text>
</comment>
<dbReference type="EMBL" id="CAMXCT010004802">
    <property type="protein sequence ID" value="CAI4010420.1"/>
    <property type="molecule type" value="Genomic_DNA"/>
</dbReference>